<proteinExistence type="predicted"/>
<name>A0ABQ0LU40_MYCCL</name>
<feature type="region of interest" description="Disordered" evidence="1">
    <location>
        <begin position="130"/>
        <end position="198"/>
    </location>
</feature>
<keyword evidence="4" id="KW-1185">Reference proteome</keyword>
<accession>A0ABQ0LU40</accession>
<feature type="transmembrane region" description="Helical" evidence="2">
    <location>
        <begin position="94"/>
        <end position="113"/>
    </location>
</feature>
<dbReference type="Proteomes" id="UP000815677">
    <property type="component" value="Unassembled WGS sequence"/>
</dbReference>
<organism evidence="3 4">
    <name type="scientific">Mycena chlorophos</name>
    <name type="common">Agaric fungus</name>
    <name type="synonym">Agaricus chlorophos</name>
    <dbReference type="NCBI Taxonomy" id="658473"/>
    <lineage>
        <taxon>Eukaryota</taxon>
        <taxon>Fungi</taxon>
        <taxon>Dikarya</taxon>
        <taxon>Basidiomycota</taxon>
        <taxon>Agaricomycotina</taxon>
        <taxon>Agaricomycetes</taxon>
        <taxon>Agaricomycetidae</taxon>
        <taxon>Agaricales</taxon>
        <taxon>Marasmiineae</taxon>
        <taxon>Mycenaceae</taxon>
        <taxon>Mycena</taxon>
    </lineage>
</organism>
<gene>
    <name evidence="3" type="ORF">MCHLO_11410</name>
</gene>
<protein>
    <submittedName>
        <fullName evidence="3">Uncharacterized protein</fullName>
    </submittedName>
</protein>
<evidence type="ECO:0000313" key="3">
    <source>
        <dbReference type="EMBL" id="GAT54563.1"/>
    </source>
</evidence>
<reference evidence="3" key="1">
    <citation type="submission" date="2014-09" db="EMBL/GenBank/DDBJ databases">
        <title>Genome sequence of the luminous mushroom Mycena chlorophos for searching fungal bioluminescence genes.</title>
        <authorList>
            <person name="Tanaka Y."/>
            <person name="Kasuga D."/>
            <person name="Oba Y."/>
            <person name="Hase S."/>
            <person name="Sato K."/>
            <person name="Oba Y."/>
            <person name="Sakakibara Y."/>
        </authorList>
    </citation>
    <scope>NUCLEOTIDE SEQUENCE</scope>
</reference>
<keyword evidence="2" id="KW-0812">Transmembrane</keyword>
<feature type="compositionally biased region" description="Low complexity" evidence="1">
    <location>
        <begin position="146"/>
        <end position="155"/>
    </location>
</feature>
<keyword evidence="2" id="KW-0472">Membrane</keyword>
<evidence type="ECO:0000256" key="2">
    <source>
        <dbReference type="SAM" id="Phobius"/>
    </source>
</evidence>
<evidence type="ECO:0000256" key="1">
    <source>
        <dbReference type="SAM" id="MobiDB-lite"/>
    </source>
</evidence>
<evidence type="ECO:0000313" key="4">
    <source>
        <dbReference type="Proteomes" id="UP000815677"/>
    </source>
</evidence>
<keyword evidence="2" id="KW-1133">Transmembrane helix</keyword>
<dbReference type="EMBL" id="DF848705">
    <property type="protein sequence ID" value="GAT54563.1"/>
    <property type="molecule type" value="Genomic_DNA"/>
</dbReference>
<sequence length="198" mass="21691">MQPCKYAYLSFYHQRRPAQLVVHEASHLDTPTGIRHSLPTVAANSGTGHYTTAWRRANSNVGRRVPRWAVVGVCSGAWGTGLQRRAVNWGEYCILVRSSFGLGMLVLFAIRLLPRFFETKPLFSAFTTRREAVTDDTSRSPGPPAGVGAAAAPDPWGAPQPATPLAQASILTPKRKHTIPRVALRNSLKPHRMRADSA</sequence>